<keyword evidence="4 7" id="KW-1133">Transmembrane helix</keyword>
<dbReference type="EMBL" id="JAUSQX010000001">
    <property type="protein sequence ID" value="MDP9807041.1"/>
    <property type="molecule type" value="Genomic_DNA"/>
</dbReference>
<feature type="transmembrane region" description="Helical" evidence="7">
    <location>
        <begin position="198"/>
        <end position="215"/>
    </location>
</feature>
<feature type="transmembrane region" description="Helical" evidence="7">
    <location>
        <begin position="80"/>
        <end position="101"/>
    </location>
</feature>
<dbReference type="RefSeq" id="WP_307683219.1">
    <property type="nucleotide sequence ID" value="NZ_JAUSQX010000001.1"/>
</dbReference>
<evidence type="ECO:0000256" key="4">
    <source>
        <dbReference type="ARBA" id="ARBA00022989"/>
    </source>
</evidence>
<dbReference type="PANTHER" id="PTHR30371">
    <property type="entry name" value="SEC-INDEPENDENT PROTEIN TRANSLOCASE PROTEIN TATC"/>
    <property type="match status" value="1"/>
</dbReference>
<dbReference type="InterPro" id="IPR002033">
    <property type="entry name" value="TatC"/>
</dbReference>
<comment type="subcellular location">
    <subcellularLocation>
        <location evidence="7">Cell membrane</location>
        <topology evidence="7">Multi-pass membrane protein</topology>
    </subcellularLocation>
    <subcellularLocation>
        <location evidence="1">Membrane</location>
        <topology evidence="1">Multi-pass membrane protein</topology>
    </subcellularLocation>
</comment>
<sequence>MSRRKRNNPEGVMPIREHLRELRKRLLLALAGIGIGAIGGWYLYDPAMEFITRPLSNITDQAAILNFDTIGAAFDLKFRVALWLGTIISSPWWVLQLFAFISPVLKRRERWHIIGFGFVGVVLFAAGVVSGMRMAPIAVEILTSFNPENSASFIRATTYVTFYMRLVMAFGVSFLLPEVLVVLNFLGVMSYKTMLKHWRWFVVLAFVFAAIANPLPSPWPMTIQAFVLIGLYLIAVLISYVNERLRNRRQAREEAKLDHELERLEKAAEAAQIESAGAGTQANVTPEGHADSNTRAEPASETENNPQEEQ</sequence>
<comment type="function">
    <text evidence="7">Part of the twin-arginine translocation (Tat) system that transports large folded proteins containing a characteristic twin-arginine motif in their signal peptide across membranes. Together with TatB, TatC is part of a receptor directly interacting with Tat signal peptides.</text>
</comment>
<keyword evidence="5 7" id="KW-0811">Translocation</keyword>
<protein>
    <recommendedName>
        <fullName evidence="7">Sec-independent protein translocase protein TatC</fullName>
    </recommendedName>
</protein>
<comment type="similarity">
    <text evidence="7">Belongs to the TatC family.</text>
</comment>
<feature type="compositionally biased region" description="Polar residues" evidence="8">
    <location>
        <begin position="295"/>
        <end position="310"/>
    </location>
</feature>
<dbReference type="PRINTS" id="PR01840">
    <property type="entry name" value="TATCFAMILY"/>
</dbReference>
<proteinExistence type="inferred from homology"/>
<evidence type="ECO:0000256" key="7">
    <source>
        <dbReference type="HAMAP-Rule" id="MF_00902"/>
    </source>
</evidence>
<evidence type="ECO:0000313" key="10">
    <source>
        <dbReference type="Proteomes" id="UP001243212"/>
    </source>
</evidence>
<name>A0ABT9NI09_9ACTO</name>
<evidence type="ECO:0000256" key="5">
    <source>
        <dbReference type="ARBA" id="ARBA00023010"/>
    </source>
</evidence>
<feature type="transmembrane region" description="Helical" evidence="7">
    <location>
        <begin position="26"/>
        <end position="44"/>
    </location>
</feature>
<comment type="caution">
    <text evidence="9">The sequence shown here is derived from an EMBL/GenBank/DDBJ whole genome shotgun (WGS) entry which is preliminary data.</text>
</comment>
<feature type="transmembrane region" description="Helical" evidence="7">
    <location>
        <begin position="113"/>
        <end position="142"/>
    </location>
</feature>
<accession>A0ABT9NI09</accession>
<keyword evidence="7" id="KW-0813">Transport</keyword>
<keyword evidence="6 7" id="KW-0472">Membrane</keyword>
<keyword evidence="2 7" id="KW-0812">Transmembrane</keyword>
<dbReference type="PANTHER" id="PTHR30371:SF0">
    <property type="entry name" value="SEC-INDEPENDENT PROTEIN TRANSLOCASE PROTEIN TATC, CHLOROPLASTIC-RELATED"/>
    <property type="match status" value="1"/>
</dbReference>
<evidence type="ECO:0000256" key="2">
    <source>
        <dbReference type="ARBA" id="ARBA00022692"/>
    </source>
</evidence>
<reference evidence="9 10" key="1">
    <citation type="submission" date="2023-07" db="EMBL/GenBank/DDBJ databases">
        <title>Sequencing the genomes of 1000 actinobacteria strains.</title>
        <authorList>
            <person name="Klenk H.-P."/>
        </authorList>
    </citation>
    <scope>NUCLEOTIDE SEQUENCE [LARGE SCALE GENOMIC DNA]</scope>
    <source>
        <strain evidence="9 10">DSM 17163</strain>
    </source>
</reference>
<evidence type="ECO:0000313" key="9">
    <source>
        <dbReference type="EMBL" id="MDP9807041.1"/>
    </source>
</evidence>
<keyword evidence="10" id="KW-1185">Reference proteome</keyword>
<comment type="subunit">
    <text evidence="7">The Tat system comprises two distinct complexes: a TatABC complex, containing multiple copies of TatA, TatB and TatC subunits, and a separate TatA complex, containing only TatA subunits. Substrates initially bind to the TatABC complex, which probably triggers association of the separate TatA complex to form the active translocon.</text>
</comment>
<evidence type="ECO:0000256" key="3">
    <source>
        <dbReference type="ARBA" id="ARBA00022927"/>
    </source>
</evidence>
<feature type="transmembrane region" description="Helical" evidence="7">
    <location>
        <begin position="221"/>
        <end position="242"/>
    </location>
</feature>
<evidence type="ECO:0000256" key="8">
    <source>
        <dbReference type="SAM" id="MobiDB-lite"/>
    </source>
</evidence>
<dbReference type="Proteomes" id="UP001243212">
    <property type="component" value="Unassembled WGS sequence"/>
</dbReference>
<dbReference type="HAMAP" id="MF_00902">
    <property type="entry name" value="TatC"/>
    <property type="match status" value="1"/>
</dbReference>
<dbReference type="Pfam" id="PF00902">
    <property type="entry name" value="TatC"/>
    <property type="match status" value="1"/>
</dbReference>
<gene>
    <name evidence="7" type="primary">tatC</name>
    <name evidence="9" type="ORF">J2S70_001623</name>
</gene>
<evidence type="ECO:0000256" key="6">
    <source>
        <dbReference type="ARBA" id="ARBA00023136"/>
    </source>
</evidence>
<feature type="region of interest" description="Disordered" evidence="8">
    <location>
        <begin position="272"/>
        <end position="310"/>
    </location>
</feature>
<keyword evidence="7" id="KW-1003">Cell membrane</keyword>
<keyword evidence="3 7" id="KW-0653">Protein transport</keyword>
<dbReference type="NCBIfam" id="TIGR00945">
    <property type="entry name" value="tatC"/>
    <property type="match status" value="1"/>
</dbReference>
<evidence type="ECO:0000256" key="1">
    <source>
        <dbReference type="ARBA" id="ARBA00004141"/>
    </source>
</evidence>
<organism evidence="9 10">
    <name type="scientific">Trueperella bonasi</name>
    <dbReference type="NCBI Taxonomy" id="312286"/>
    <lineage>
        <taxon>Bacteria</taxon>
        <taxon>Bacillati</taxon>
        <taxon>Actinomycetota</taxon>
        <taxon>Actinomycetes</taxon>
        <taxon>Actinomycetales</taxon>
        <taxon>Actinomycetaceae</taxon>
        <taxon>Trueperella</taxon>
    </lineage>
</organism>
<feature type="transmembrane region" description="Helical" evidence="7">
    <location>
        <begin position="162"/>
        <end position="186"/>
    </location>
</feature>